<feature type="transmembrane region" description="Helical" evidence="8">
    <location>
        <begin position="276"/>
        <end position="295"/>
    </location>
</feature>
<evidence type="ECO:0000256" key="8">
    <source>
        <dbReference type="RuleBase" id="RU363032"/>
    </source>
</evidence>
<dbReference type="CDD" id="cd06261">
    <property type="entry name" value="TM_PBP2"/>
    <property type="match status" value="1"/>
</dbReference>
<evidence type="ECO:0000256" key="1">
    <source>
        <dbReference type="ARBA" id="ARBA00004651"/>
    </source>
</evidence>
<dbReference type="OrthoDB" id="6496035at2"/>
<comment type="similarity">
    <text evidence="2">Belongs to the binding-protein-dependent transport system permease family. CysTW subfamily.</text>
</comment>
<keyword evidence="7 8" id="KW-0472">Membrane</keyword>
<evidence type="ECO:0000256" key="9">
    <source>
        <dbReference type="SAM" id="MobiDB-lite"/>
    </source>
</evidence>
<dbReference type="RefSeq" id="WP_152769865.1">
    <property type="nucleotide sequence ID" value="NZ_VJZC01000014.1"/>
</dbReference>
<dbReference type="PROSITE" id="PS50928">
    <property type="entry name" value="ABC_TM1"/>
    <property type="match status" value="1"/>
</dbReference>
<dbReference type="SUPFAM" id="SSF161098">
    <property type="entry name" value="MetI-like"/>
    <property type="match status" value="1"/>
</dbReference>
<feature type="transmembrane region" description="Helical" evidence="8">
    <location>
        <begin position="167"/>
        <end position="192"/>
    </location>
</feature>
<dbReference type="GO" id="GO:0005886">
    <property type="term" value="C:plasma membrane"/>
    <property type="evidence" value="ECO:0007669"/>
    <property type="project" value="UniProtKB-SubCell"/>
</dbReference>
<keyword evidence="3 8" id="KW-0813">Transport</keyword>
<dbReference type="PANTHER" id="PTHR42929">
    <property type="entry name" value="INNER MEMBRANE ABC TRANSPORTER PERMEASE PROTEIN YDCU-RELATED-RELATED"/>
    <property type="match status" value="1"/>
</dbReference>
<dbReference type="PANTHER" id="PTHR42929:SF5">
    <property type="entry name" value="ABC TRANSPORTER PERMEASE PROTEIN"/>
    <property type="match status" value="1"/>
</dbReference>
<evidence type="ECO:0000313" key="11">
    <source>
        <dbReference type="EMBL" id="MPY56398.1"/>
    </source>
</evidence>
<protein>
    <submittedName>
        <fullName evidence="11">ABC transporter permease</fullName>
    </submittedName>
</protein>
<dbReference type="InterPro" id="IPR035906">
    <property type="entry name" value="MetI-like_sf"/>
</dbReference>
<sequence length="309" mass="33145">MTLIERTLEAAGPPSPSAAGGQRWSTRLRSRPGSLMVAPALVFVAVVFAYPVLRMFVLSVTNMPAGQASSWYSNYEWYLTSGSQMNILRRTFVISAWITVSCFVLGFPYAYLMTRVGTRARLLMTGAVMLPFWSNLVVRTYAWVILLSDVGPLQAFLRSMGIHAPTLLGNVAGMTIGATQVLLPFFVLPVYAGLQGIDRRLLDAAVSLGASPGRAFRKVYLPLAVPGIMAGSTLVFVLSLGFYFTPALLGSPKQSMISQQIVQQTNALLAFGRGGAMALVLLASTLLILGAAALVTRRHTRALGIGGGR</sequence>
<evidence type="ECO:0000256" key="3">
    <source>
        <dbReference type="ARBA" id="ARBA00022448"/>
    </source>
</evidence>
<evidence type="ECO:0000256" key="6">
    <source>
        <dbReference type="ARBA" id="ARBA00022989"/>
    </source>
</evidence>
<gene>
    <name evidence="11" type="ORF">FNH08_04185</name>
</gene>
<organism evidence="11 12">
    <name type="scientific">Streptomyces spongiae</name>
    <dbReference type="NCBI Taxonomy" id="565072"/>
    <lineage>
        <taxon>Bacteria</taxon>
        <taxon>Bacillati</taxon>
        <taxon>Actinomycetota</taxon>
        <taxon>Actinomycetes</taxon>
        <taxon>Kitasatosporales</taxon>
        <taxon>Streptomycetaceae</taxon>
        <taxon>Streptomyces</taxon>
    </lineage>
</organism>
<feature type="region of interest" description="Disordered" evidence="9">
    <location>
        <begin position="1"/>
        <end position="24"/>
    </location>
</feature>
<comment type="caution">
    <text evidence="11">The sequence shown here is derived from an EMBL/GenBank/DDBJ whole genome shotgun (WGS) entry which is preliminary data.</text>
</comment>
<dbReference type="Pfam" id="PF00528">
    <property type="entry name" value="BPD_transp_1"/>
    <property type="match status" value="1"/>
</dbReference>
<dbReference type="GO" id="GO:0055085">
    <property type="term" value="P:transmembrane transport"/>
    <property type="evidence" value="ECO:0007669"/>
    <property type="project" value="InterPro"/>
</dbReference>
<name>A0A5N8XBW1_9ACTN</name>
<evidence type="ECO:0000313" key="12">
    <source>
        <dbReference type="Proteomes" id="UP000400924"/>
    </source>
</evidence>
<keyword evidence="5 8" id="KW-0812">Transmembrane</keyword>
<comment type="subcellular location">
    <subcellularLocation>
        <location evidence="1 8">Cell membrane</location>
        <topology evidence="1 8">Multi-pass membrane protein</topology>
    </subcellularLocation>
</comment>
<feature type="domain" description="ABC transmembrane type-1" evidence="10">
    <location>
        <begin position="88"/>
        <end position="292"/>
    </location>
</feature>
<evidence type="ECO:0000259" key="10">
    <source>
        <dbReference type="PROSITE" id="PS50928"/>
    </source>
</evidence>
<feature type="transmembrane region" description="Helical" evidence="8">
    <location>
        <begin position="33"/>
        <end position="53"/>
    </location>
</feature>
<evidence type="ECO:0000256" key="2">
    <source>
        <dbReference type="ARBA" id="ARBA00007069"/>
    </source>
</evidence>
<proteinExistence type="inferred from homology"/>
<evidence type="ECO:0000256" key="7">
    <source>
        <dbReference type="ARBA" id="ARBA00023136"/>
    </source>
</evidence>
<dbReference type="InterPro" id="IPR000515">
    <property type="entry name" value="MetI-like"/>
</dbReference>
<keyword evidence="6 8" id="KW-1133">Transmembrane helix</keyword>
<keyword evidence="12" id="KW-1185">Reference proteome</keyword>
<feature type="transmembrane region" description="Helical" evidence="8">
    <location>
        <begin position="87"/>
        <end position="110"/>
    </location>
</feature>
<dbReference type="Proteomes" id="UP000400924">
    <property type="component" value="Unassembled WGS sequence"/>
</dbReference>
<dbReference type="Gene3D" id="1.10.3720.10">
    <property type="entry name" value="MetI-like"/>
    <property type="match status" value="1"/>
</dbReference>
<feature type="transmembrane region" description="Helical" evidence="8">
    <location>
        <begin position="122"/>
        <end position="147"/>
    </location>
</feature>
<keyword evidence="4" id="KW-1003">Cell membrane</keyword>
<evidence type="ECO:0000256" key="5">
    <source>
        <dbReference type="ARBA" id="ARBA00022692"/>
    </source>
</evidence>
<dbReference type="EMBL" id="VJZC01000014">
    <property type="protein sequence ID" value="MPY56398.1"/>
    <property type="molecule type" value="Genomic_DNA"/>
</dbReference>
<reference evidence="11 12" key="1">
    <citation type="submission" date="2019-07" db="EMBL/GenBank/DDBJ databases">
        <title>New species of Amycolatopsis and Streptomyces.</title>
        <authorList>
            <person name="Duangmal K."/>
            <person name="Teo W.F.A."/>
            <person name="Lipun K."/>
        </authorList>
    </citation>
    <scope>NUCLEOTIDE SEQUENCE [LARGE SCALE GENOMIC DNA]</scope>
    <source>
        <strain evidence="11 12">NBRC 106415</strain>
    </source>
</reference>
<dbReference type="AlphaFoldDB" id="A0A5N8XBW1"/>
<accession>A0A5N8XBW1</accession>
<feature type="transmembrane region" description="Helical" evidence="8">
    <location>
        <begin position="219"/>
        <end position="244"/>
    </location>
</feature>
<evidence type="ECO:0000256" key="4">
    <source>
        <dbReference type="ARBA" id="ARBA00022475"/>
    </source>
</evidence>